<evidence type="ECO:0000313" key="1">
    <source>
        <dbReference type="EMBL" id="RCN42808.1"/>
    </source>
</evidence>
<name>A0A368GGL7_ANCCA</name>
<keyword evidence="2" id="KW-1185">Reference proteome</keyword>
<gene>
    <name evidence="1" type="ORF">ANCCAN_11196</name>
</gene>
<reference evidence="1 2" key="1">
    <citation type="submission" date="2014-10" db="EMBL/GenBank/DDBJ databases">
        <title>Draft genome of the hookworm Ancylostoma caninum.</title>
        <authorList>
            <person name="Mitreva M."/>
        </authorList>
    </citation>
    <scope>NUCLEOTIDE SEQUENCE [LARGE SCALE GENOMIC DNA]</scope>
    <source>
        <strain evidence="1 2">Baltimore</strain>
    </source>
</reference>
<organism evidence="1 2">
    <name type="scientific">Ancylostoma caninum</name>
    <name type="common">Dog hookworm</name>
    <dbReference type="NCBI Taxonomy" id="29170"/>
    <lineage>
        <taxon>Eukaryota</taxon>
        <taxon>Metazoa</taxon>
        <taxon>Ecdysozoa</taxon>
        <taxon>Nematoda</taxon>
        <taxon>Chromadorea</taxon>
        <taxon>Rhabditida</taxon>
        <taxon>Rhabditina</taxon>
        <taxon>Rhabditomorpha</taxon>
        <taxon>Strongyloidea</taxon>
        <taxon>Ancylostomatidae</taxon>
        <taxon>Ancylostomatinae</taxon>
        <taxon>Ancylostoma</taxon>
    </lineage>
</organism>
<sequence length="61" mass="6797">MENSPVKYSFAVAIQGTLPGGMSRCSSSKMPCWKLVIGNCTEKFTTRNSRLYLESIDFSEV</sequence>
<dbReference type="EMBL" id="JOJR01000178">
    <property type="protein sequence ID" value="RCN42808.1"/>
    <property type="molecule type" value="Genomic_DNA"/>
</dbReference>
<accession>A0A368GGL7</accession>
<comment type="caution">
    <text evidence="1">The sequence shown here is derived from an EMBL/GenBank/DDBJ whole genome shotgun (WGS) entry which is preliminary data.</text>
</comment>
<dbReference type="Proteomes" id="UP000252519">
    <property type="component" value="Unassembled WGS sequence"/>
</dbReference>
<proteinExistence type="predicted"/>
<evidence type="ECO:0000313" key="2">
    <source>
        <dbReference type="Proteomes" id="UP000252519"/>
    </source>
</evidence>
<dbReference type="AlphaFoldDB" id="A0A368GGL7"/>
<protein>
    <submittedName>
        <fullName evidence="1">Uncharacterized protein</fullName>
    </submittedName>
</protein>